<dbReference type="EMBL" id="KZ613965">
    <property type="protein sequence ID" value="PMD30729.1"/>
    <property type="molecule type" value="Genomic_DNA"/>
</dbReference>
<dbReference type="Proteomes" id="UP000235786">
    <property type="component" value="Unassembled WGS sequence"/>
</dbReference>
<keyword evidence="1" id="KW-0732">Signal</keyword>
<dbReference type="AlphaFoldDB" id="A0A2J6QWW2"/>
<accession>A0A2J6QWW2</accession>
<name>A0A2J6QWW2_HYAVF</name>
<gene>
    <name evidence="2" type="ORF">L207DRAFT_199015</name>
</gene>
<evidence type="ECO:0000313" key="2">
    <source>
        <dbReference type="EMBL" id="PMD30729.1"/>
    </source>
</evidence>
<evidence type="ECO:0000256" key="1">
    <source>
        <dbReference type="SAM" id="SignalP"/>
    </source>
</evidence>
<feature type="signal peptide" evidence="1">
    <location>
        <begin position="1"/>
        <end position="21"/>
    </location>
</feature>
<sequence length="208" mass="22065">MALLWFARLFLFIMLVTKVLADHDPTSTSCFTVTRTSLPDDCPHCAQPQIRELKTHTIPCGCPPALPTTVVSVPCPTKCSPTGLISWTSTSASCETTESELPKQSQPGTLTVDVSQVTIASKVKCVTITKTDGPSCTVTPTPPCPTQSLCTSVSTIKVTNYCGCDGIKETTICRTNCDISACPTTYSSLYLPCPISFPNPTTTAGGAY</sequence>
<protein>
    <recommendedName>
        <fullName evidence="4">Extracellular membrane protein CFEM domain-containing protein</fullName>
    </recommendedName>
</protein>
<dbReference type="OrthoDB" id="10434690at2759"/>
<feature type="chain" id="PRO_5014344832" description="Extracellular membrane protein CFEM domain-containing protein" evidence="1">
    <location>
        <begin position="22"/>
        <end position="208"/>
    </location>
</feature>
<keyword evidence="3" id="KW-1185">Reference proteome</keyword>
<evidence type="ECO:0008006" key="4">
    <source>
        <dbReference type="Google" id="ProtNLM"/>
    </source>
</evidence>
<proteinExistence type="predicted"/>
<evidence type="ECO:0000313" key="3">
    <source>
        <dbReference type="Proteomes" id="UP000235786"/>
    </source>
</evidence>
<reference evidence="2 3" key="1">
    <citation type="submission" date="2016-04" db="EMBL/GenBank/DDBJ databases">
        <title>A degradative enzymes factory behind the ericoid mycorrhizal symbiosis.</title>
        <authorList>
            <consortium name="DOE Joint Genome Institute"/>
            <person name="Martino E."/>
            <person name="Morin E."/>
            <person name="Grelet G."/>
            <person name="Kuo A."/>
            <person name="Kohler A."/>
            <person name="Daghino S."/>
            <person name="Barry K."/>
            <person name="Choi C."/>
            <person name="Cichocki N."/>
            <person name="Clum A."/>
            <person name="Copeland A."/>
            <person name="Hainaut M."/>
            <person name="Haridas S."/>
            <person name="Labutti K."/>
            <person name="Lindquist E."/>
            <person name="Lipzen A."/>
            <person name="Khouja H.-R."/>
            <person name="Murat C."/>
            <person name="Ohm R."/>
            <person name="Olson A."/>
            <person name="Spatafora J."/>
            <person name="Veneault-Fourrey C."/>
            <person name="Henrissat B."/>
            <person name="Grigoriev I."/>
            <person name="Martin F."/>
            <person name="Perotto S."/>
        </authorList>
    </citation>
    <scope>NUCLEOTIDE SEQUENCE [LARGE SCALE GENOMIC DNA]</scope>
    <source>
        <strain evidence="2 3">F</strain>
    </source>
</reference>
<organism evidence="2 3">
    <name type="scientific">Hyaloscypha variabilis (strain UAMH 11265 / GT02V1 / F)</name>
    <name type="common">Meliniomyces variabilis</name>
    <dbReference type="NCBI Taxonomy" id="1149755"/>
    <lineage>
        <taxon>Eukaryota</taxon>
        <taxon>Fungi</taxon>
        <taxon>Dikarya</taxon>
        <taxon>Ascomycota</taxon>
        <taxon>Pezizomycotina</taxon>
        <taxon>Leotiomycetes</taxon>
        <taxon>Helotiales</taxon>
        <taxon>Hyaloscyphaceae</taxon>
        <taxon>Hyaloscypha</taxon>
        <taxon>Hyaloscypha variabilis</taxon>
    </lineage>
</organism>